<dbReference type="Gene3D" id="3.10.110.10">
    <property type="entry name" value="Ubiquitin Conjugating Enzyme"/>
    <property type="match status" value="1"/>
</dbReference>
<accession>A0A2G2WL93</accession>
<protein>
    <submittedName>
        <fullName evidence="4">Uncharacterized protein</fullName>
    </submittedName>
</protein>
<dbReference type="Proteomes" id="UP000224567">
    <property type="component" value="Unassembled WGS sequence"/>
</dbReference>
<dbReference type="CDD" id="cd04301">
    <property type="entry name" value="NAT_SF"/>
    <property type="match status" value="1"/>
</dbReference>
<dbReference type="GO" id="GO:0008080">
    <property type="term" value="F:N-acetyltransferase activity"/>
    <property type="evidence" value="ECO:0007669"/>
    <property type="project" value="TreeGrafter"/>
</dbReference>
<feature type="domain" description="UBC core" evidence="2">
    <location>
        <begin position="138"/>
        <end position="176"/>
    </location>
</feature>
<dbReference type="PANTHER" id="PTHR42919">
    <property type="entry name" value="N-ALPHA-ACETYLTRANSFERASE"/>
    <property type="match status" value="1"/>
</dbReference>
<dbReference type="STRING" id="33114.A0A2G2WL93"/>
<evidence type="ECO:0000313" key="4">
    <source>
        <dbReference type="EMBL" id="PHT46007.1"/>
    </source>
</evidence>
<proteinExistence type="predicted"/>
<dbReference type="AlphaFoldDB" id="A0A2G2WL93"/>
<name>A0A2G2WL93_CAPBA</name>
<evidence type="ECO:0000259" key="2">
    <source>
        <dbReference type="Pfam" id="PF00179"/>
    </source>
</evidence>
<dbReference type="Gene3D" id="3.40.630.30">
    <property type="match status" value="1"/>
</dbReference>
<feature type="region of interest" description="Disordered" evidence="1">
    <location>
        <begin position="327"/>
        <end position="349"/>
    </location>
</feature>
<reference evidence="4 5" key="1">
    <citation type="journal article" date="2017" name="Genome Biol.">
        <title>New reference genome sequences of hot pepper reveal the massive evolution of plant disease-resistance genes by retroduplication.</title>
        <authorList>
            <person name="Kim S."/>
            <person name="Park J."/>
            <person name="Yeom S.I."/>
            <person name="Kim Y.M."/>
            <person name="Seo E."/>
            <person name="Kim K.T."/>
            <person name="Kim M.S."/>
            <person name="Lee J.M."/>
            <person name="Cheong K."/>
            <person name="Shin H.S."/>
            <person name="Kim S.B."/>
            <person name="Han K."/>
            <person name="Lee J."/>
            <person name="Park M."/>
            <person name="Lee H.A."/>
            <person name="Lee H.Y."/>
            <person name="Lee Y."/>
            <person name="Oh S."/>
            <person name="Lee J.H."/>
            <person name="Choi E."/>
            <person name="Choi E."/>
            <person name="Lee S.E."/>
            <person name="Jeon J."/>
            <person name="Kim H."/>
            <person name="Choi G."/>
            <person name="Song H."/>
            <person name="Lee J."/>
            <person name="Lee S.C."/>
            <person name="Kwon J.K."/>
            <person name="Lee H.Y."/>
            <person name="Koo N."/>
            <person name="Hong Y."/>
            <person name="Kim R.W."/>
            <person name="Kang W.H."/>
            <person name="Huh J.H."/>
            <person name="Kang B.C."/>
            <person name="Yang T.J."/>
            <person name="Lee Y.H."/>
            <person name="Bennetzen J.L."/>
            <person name="Choi D."/>
        </authorList>
    </citation>
    <scope>NUCLEOTIDE SEQUENCE [LARGE SCALE GENOMIC DNA]</scope>
    <source>
        <strain evidence="5">cv. PBC81</strain>
    </source>
</reference>
<evidence type="ECO:0000313" key="5">
    <source>
        <dbReference type="Proteomes" id="UP000224567"/>
    </source>
</evidence>
<gene>
    <name evidence="4" type="ORF">CQW23_15165</name>
</gene>
<dbReference type="InterPro" id="IPR016181">
    <property type="entry name" value="Acyl_CoA_acyltransferase"/>
</dbReference>
<dbReference type="SUPFAM" id="SSF55729">
    <property type="entry name" value="Acyl-CoA N-acyltransferases (Nat)"/>
    <property type="match status" value="1"/>
</dbReference>
<feature type="domain" description="N-acetyltransferase" evidence="3">
    <location>
        <begin position="257"/>
        <end position="309"/>
    </location>
</feature>
<dbReference type="InterPro" id="IPR000608">
    <property type="entry name" value="UBC"/>
</dbReference>
<dbReference type="GO" id="GO:0007064">
    <property type="term" value="P:mitotic sister chromatid cohesion"/>
    <property type="evidence" value="ECO:0007669"/>
    <property type="project" value="TreeGrafter"/>
</dbReference>
<dbReference type="SUPFAM" id="SSF54495">
    <property type="entry name" value="UBC-like"/>
    <property type="match status" value="1"/>
</dbReference>
<dbReference type="InterPro" id="IPR051556">
    <property type="entry name" value="N-term/lysine_N-AcTrnsfr"/>
</dbReference>
<organism evidence="4 5">
    <name type="scientific">Capsicum baccatum</name>
    <name type="common">Peruvian pepper</name>
    <dbReference type="NCBI Taxonomy" id="33114"/>
    <lineage>
        <taxon>Eukaryota</taxon>
        <taxon>Viridiplantae</taxon>
        <taxon>Streptophyta</taxon>
        <taxon>Embryophyta</taxon>
        <taxon>Tracheophyta</taxon>
        <taxon>Spermatophyta</taxon>
        <taxon>Magnoliopsida</taxon>
        <taxon>eudicotyledons</taxon>
        <taxon>Gunneridae</taxon>
        <taxon>Pentapetalae</taxon>
        <taxon>asterids</taxon>
        <taxon>lamiids</taxon>
        <taxon>Solanales</taxon>
        <taxon>Solanaceae</taxon>
        <taxon>Solanoideae</taxon>
        <taxon>Capsiceae</taxon>
        <taxon>Capsicum</taxon>
    </lineage>
</organism>
<keyword evidence="5" id="KW-1185">Reference proteome</keyword>
<dbReference type="InterPro" id="IPR000182">
    <property type="entry name" value="GNAT_dom"/>
</dbReference>
<dbReference type="Pfam" id="PF00179">
    <property type="entry name" value="UQ_con"/>
    <property type="match status" value="1"/>
</dbReference>
<dbReference type="EMBL" id="MLFT02000006">
    <property type="protein sequence ID" value="PHT46007.1"/>
    <property type="molecule type" value="Genomic_DNA"/>
</dbReference>
<dbReference type="InterPro" id="IPR016135">
    <property type="entry name" value="UBQ-conjugating_enzyme/RWD"/>
</dbReference>
<evidence type="ECO:0000256" key="1">
    <source>
        <dbReference type="SAM" id="MobiDB-lite"/>
    </source>
</evidence>
<dbReference type="PANTHER" id="PTHR42919:SF37">
    <property type="entry name" value="N-ACETYLTRANSFERASE SAN ISOFORM X1-RELATED"/>
    <property type="match status" value="1"/>
</dbReference>
<dbReference type="GO" id="GO:0031415">
    <property type="term" value="C:NatA complex"/>
    <property type="evidence" value="ECO:0007669"/>
    <property type="project" value="TreeGrafter"/>
</dbReference>
<dbReference type="OrthoDB" id="47374at2759"/>
<reference evidence="5" key="2">
    <citation type="journal article" date="2017" name="J. Anim. Genet.">
        <title>Multiple reference genome sequences of hot pepper reveal the massive evolution of plant disease resistance genes by retroduplication.</title>
        <authorList>
            <person name="Kim S."/>
            <person name="Park J."/>
            <person name="Yeom S.-I."/>
            <person name="Kim Y.-M."/>
            <person name="Seo E."/>
            <person name="Kim K.-T."/>
            <person name="Kim M.-S."/>
            <person name="Lee J.M."/>
            <person name="Cheong K."/>
            <person name="Shin H.-S."/>
            <person name="Kim S.-B."/>
            <person name="Han K."/>
            <person name="Lee J."/>
            <person name="Park M."/>
            <person name="Lee H.-A."/>
            <person name="Lee H.-Y."/>
            <person name="Lee Y."/>
            <person name="Oh S."/>
            <person name="Lee J.H."/>
            <person name="Choi E."/>
            <person name="Choi E."/>
            <person name="Lee S.E."/>
            <person name="Jeon J."/>
            <person name="Kim H."/>
            <person name="Choi G."/>
            <person name="Song H."/>
            <person name="Lee J."/>
            <person name="Lee S.-C."/>
            <person name="Kwon J.-K."/>
            <person name="Lee H.-Y."/>
            <person name="Koo N."/>
            <person name="Hong Y."/>
            <person name="Kim R.W."/>
            <person name="Kang W.-H."/>
            <person name="Huh J.H."/>
            <person name="Kang B.-C."/>
            <person name="Yang T.-J."/>
            <person name="Lee Y.-H."/>
            <person name="Bennetzen J.L."/>
            <person name="Choi D."/>
        </authorList>
    </citation>
    <scope>NUCLEOTIDE SEQUENCE [LARGE SCALE GENOMIC DNA]</scope>
    <source>
        <strain evidence="5">cv. PBC81</strain>
    </source>
</reference>
<comment type="caution">
    <text evidence="4">The sequence shown here is derived from an EMBL/GenBank/DDBJ whole genome shotgun (WGS) entry which is preliminary data.</text>
</comment>
<evidence type="ECO:0000259" key="3">
    <source>
        <dbReference type="Pfam" id="PF00583"/>
    </source>
</evidence>
<sequence>MVLIVTFIRALHTQYIFRTDVPHGGPAFHDAGTGPHDGSYDNVGACEKSCTSHSKPRFGVRYNVLFEDDINTPNRPSGGNDGIACLGSYSLYANPLWCDNISPKDGNLFLKNKSTLKDQNFFRAYNAYNPVVLSYFSASGCYPLTIHFSEDYPSKPPKCKFPAGFFHLNVYPSRTVACRSSMKIVSPNILPFFYILPPPITDQYPPLPLSIMGAGGREVAISLDGVTDKNIMQLKKINTAIFPARYNDKYYTDSIASGSIACRLEKKEGGPLRVYIMTLGVLAPYRGLGTGSKLLNHVLDLCAKHNCNSTGSIWRRQNVGRLTPLPPVRVEGSKRSSSKAGVRARRSGPEWSPLPDTYGVGDHRALEKLRRILRLLTSLKVVSVLPAPARDPTPLSLLPFGRIKVLELRGCDLSTSAAGGLLELRHTLEKLICHNSTYCHWNLLSFISCARNGLVLTDESLQLLPAVETLDLSRNKKFTSAEVYQIEASGSWVQPAEKHCFF</sequence>
<dbReference type="Pfam" id="PF00583">
    <property type="entry name" value="Acetyltransf_1"/>
    <property type="match status" value="1"/>
</dbReference>